<reference evidence="3 4" key="1">
    <citation type="submission" date="2019-08" db="EMBL/GenBank/DDBJ databases">
        <authorList>
            <person name="Peeters C."/>
        </authorList>
    </citation>
    <scope>NUCLEOTIDE SEQUENCE [LARGE SCALE GENOMIC DNA]</scope>
    <source>
        <strain evidence="3 4">LMG 31115</strain>
    </source>
</reference>
<feature type="compositionally biased region" description="Pro residues" evidence="1">
    <location>
        <begin position="129"/>
        <end position="138"/>
    </location>
</feature>
<dbReference type="Proteomes" id="UP000333828">
    <property type="component" value="Unassembled WGS sequence"/>
</dbReference>
<feature type="region of interest" description="Disordered" evidence="1">
    <location>
        <begin position="1"/>
        <end position="34"/>
    </location>
</feature>
<gene>
    <name evidence="3" type="ORF">PIN31115_03218</name>
</gene>
<keyword evidence="2" id="KW-0812">Transmembrane</keyword>
<evidence type="ECO:0000313" key="4">
    <source>
        <dbReference type="Proteomes" id="UP000333828"/>
    </source>
</evidence>
<dbReference type="AlphaFoldDB" id="A0A5E4WEJ7"/>
<evidence type="ECO:0000256" key="1">
    <source>
        <dbReference type="SAM" id="MobiDB-lite"/>
    </source>
</evidence>
<keyword evidence="2" id="KW-0472">Membrane</keyword>
<keyword evidence="2" id="KW-1133">Transmembrane helix</keyword>
<proteinExistence type="predicted"/>
<name>A0A5E4WEJ7_9BURK</name>
<feature type="transmembrane region" description="Helical" evidence="2">
    <location>
        <begin position="34"/>
        <end position="57"/>
    </location>
</feature>
<evidence type="ECO:0000313" key="3">
    <source>
        <dbReference type="EMBL" id="VVE22573.1"/>
    </source>
</evidence>
<feature type="compositionally biased region" description="Polar residues" evidence="1">
    <location>
        <begin position="1"/>
        <end position="29"/>
    </location>
</feature>
<accession>A0A5E4WEJ7</accession>
<organism evidence="3 4">
    <name type="scientific">Pandoraea iniqua</name>
    <dbReference type="NCBI Taxonomy" id="2508288"/>
    <lineage>
        <taxon>Bacteria</taxon>
        <taxon>Pseudomonadati</taxon>
        <taxon>Pseudomonadota</taxon>
        <taxon>Betaproteobacteria</taxon>
        <taxon>Burkholderiales</taxon>
        <taxon>Burkholderiaceae</taxon>
        <taxon>Pandoraea</taxon>
    </lineage>
</organism>
<keyword evidence="4" id="KW-1185">Reference proteome</keyword>
<evidence type="ECO:0000256" key="2">
    <source>
        <dbReference type="SAM" id="Phobius"/>
    </source>
</evidence>
<sequence length="159" mass="16533">MRTNRTDANSGAASNTQNIQQGVTRSSSPSKRRVASAVTATGFAAVLLTIAGCAYQAPPQPRLPYRGNESTNPAYQPNCGPPPYPAGSPCSPYAAPPVPVAPATDAYGRPYPPTDGYGRPYPSDAQGRPYPPPPPPPAYQESNPANRMGAPENGSDTAH</sequence>
<dbReference type="EMBL" id="CABPSI010000003">
    <property type="protein sequence ID" value="VVE22573.1"/>
    <property type="molecule type" value="Genomic_DNA"/>
</dbReference>
<protein>
    <submittedName>
        <fullName evidence="3">Uncharacterized protein</fullName>
    </submittedName>
</protein>
<feature type="region of interest" description="Disordered" evidence="1">
    <location>
        <begin position="57"/>
        <end position="159"/>
    </location>
</feature>